<dbReference type="GO" id="GO:0005506">
    <property type="term" value="F:iron ion binding"/>
    <property type="evidence" value="ECO:0007669"/>
    <property type="project" value="UniProtKB-UniRule"/>
</dbReference>
<dbReference type="EMBL" id="FLMQ01000055">
    <property type="protein sequence ID" value="SBP87928.1"/>
    <property type="molecule type" value="Genomic_DNA"/>
</dbReference>
<evidence type="ECO:0000256" key="6">
    <source>
        <dbReference type="ARBA" id="ARBA00022723"/>
    </source>
</evidence>
<dbReference type="PROSITE" id="PS00202">
    <property type="entry name" value="RUBREDOXIN"/>
    <property type="match status" value="1"/>
</dbReference>
<dbReference type="PRINTS" id="PR00163">
    <property type="entry name" value="RUBREDOXIN"/>
</dbReference>
<evidence type="ECO:0000256" key="2">
    <source>
        <dbReference type="ARBA" id="ARBA00002792"/>
    </source>
</evidence>
<dbReference type="PANTHER" id="PTHR47627:SF1">
    <property type="entry name" value="RUBREDOXIN-1-RELATED"/>
    <property type="match status" value="1"/>
</dbReference>
<comment type="function">
    <text evidence="2">Involved in the hydrocarbon hydroxylating system, which transfers electrons from NADH to rubredoxin reductase and then through rubredoxin to alkane 1 monooxygenase.</text>
</comment>
<accession>A0A238D3Q7</accession>
<name>A0A238D3Q7_THIDL</name>
<dbReference type="InterPro" id="IPR018527">
    <property type="entry name" value="Rubredoxin_Fe_BS"/>
</dbReference>
<evidence type="ECO:0000256" key="10">
    <source>
        <dbReference type="SAM" id="MobiDB-lite"/>
    </source>
</evidence>
<dbReference type="RefSeq" id="WP_094160060.1">
    <property type="nucleotide sequence ID" value="NZ_LT592170.1"/>
</dbReference>
<dbReference type="Gene3D" id="2.20.28.10">
    <property type="match status" value="1"/>
</dbReference>
<evidence type="ECO:0000256" key="3">
    <source>
        <dbReference type="ARBA" id="ARBA00004933"/>
    </source>
</evidence>
<dbReference type="SUPFAM" id="SSF57802">
    <property type="entry name" value="Rubredoxin-like"/>
    <property type="match status" value="1"/>
</dbReference>
<dbReference type="CDD" id="cd00730">
    <property type="entry name" value="rubredoxin"/>
    <property type="match status" value="1"/>
</dbReference>
<dbReference type="GO" id="GO:0009055">
    <property type="term" value="F:electron transfer activity"/>
    <property type="evidence" value="ECO:0007669"/>
    <property type="project" value="TreeGrafter"/>
</dbReference>
<dbReference type="PROSITE" id="PS50903">
    <property type="entry name" value="RUBREDOXIN_LIKE"/>
    <property type="match status" value="1"/>
</dbReference>
<dbReference type="PANTHER" id="PTHR47627">
    <property type="entry name" value="RUBREDOXIN"/>
    <property type="match status" value="1"/>
</dbReference>
<evidence type="ECO:0000256" key="1">
    <source>
        <dbReference type="ARBA" id="ARBA00001965"/>
    </source>
</evidence>
<reference evidence="12 13" key="1">
    <citation type="submission" date="2016-06" db="EMBL/GenBank/DDBJ databases">
        <authorList>
            <person name="Kjaerup R.B."/>
            <person name="Dalgaard T.S."/>
            <person name="Juul-Madsen H.R."/>
        </authorList>
    </citation>
    <scope>NUCLEOTIDE SEQUENCE [LARGE SCALE GENOMIC DNA]</scope>
    <source>
        <strain evidence="12 13">DSM 16361</strain>
    </source>
</reference>
<feature type="region of interest" description="Disordered" evidence="10">
    <location>
        <begin position="1"/>
        <end position="20"/>
    </location>
</feature>
<dbReference type="InterPro" id="IPR050526">
    <property type="entry name" value="Rubredoxin_ET"/>
</dbReference>
<comment type="pathway">
    <text evidence="3">Hydrocarbon metabolism; alkane degradation.</text>
</comment>
<keyword evidence="5" id="KW-0813">Transport</keyword>
<comment type="cofactor">
    <cofactor evidence="1 9">
        <name>Fe(3+)</name>
        <dbReference type="ChEBI" id="CHEBI:29034"/>
    </cofactor>
</comment>
<keyword evidence="7 9" id="KW-0249">Electron transport</keyword>
<sequence>MNTEFAASGPPHAPPDSPVDDTRQWVCKVCGLVYDPVAGMPDDGIPAGTRFEDIPDGWYCPDCGVTKADFELLVF</sequence>
<keyword evidence="8 9" id="KW-0408">Iron</keyword>
<evidence type="ECO:0000256" key="7">
    <source>
        <dbReference type="ARBA" id="ARBA00022982"/>
    </source>
</evidence>
<keyword evidence="6 9" id="KW-0479">Metal-binding</keyword>
<dbReference type="OrthoDB" id="9800607at2"/>
<dbReference type="GO" id="GO:0043448">
    <property type="term" value="P:alkane catabolic process"/>
    <property type="evidence" value="ECO:0007669"/>
    <property type="project" value="TreeGrafter"/>
</dbReference>
<evidence type="ECO:0000256" key="4">
    <source>
        <dbReference type="ARBA" id="ARBA00005337"/>
    </source>
</evidence>
<comment type="similarity">
    <text evidence="4 9">Belongs to the rubredoxin family.</text>
</comment>
<organism evidence="12 13">
    <name type="scientific">Thiomonas delicata</name>
    <name type="common">Thiomonas cuprina</name>
    <dbReference type="NCBI Taxonomy" id="364030"/>
    <lineage>
        <taxon>Bacteria</taxon>
        <taxon>Pseudomonadati</taxon>
        <taxon>Pseudomonadota</taxon>
        <taxon>Betaproteobacteria</taxon>
        <taxon>Burkholderiales</taxon>
        <taxon>Thiomonas</taxon>
    </lineage>
</organism>
<dbReference type="InterPro" id="IPR024935">
    <property type="entry name" value="Rubredoxin_dom"/>
</dbReference>
<evidence type="ECO:0000259" key="11">
    <source>
        <dbReference type="PROSITE" id="PS50903"/>
    </source>
</evidence>
<evidence type="ECO:0000256" key="8">
    <source>
        <dbReference type="ARBA" id="ARBA00023004"/>
    </source>
</evidence>
<gene>
    <name evidence="12" type="ORF">THIARS_60641</name>
</gene>
<keyword evidence="13" id="KW-1185">Reference proteome</keyword>
<evidence type="ECO:0000256" key="5">
    <source>
        <dbReference type="ARBA" id="ARBA00022448"/>
    </source>
</evidence>
<dbReference type="Pfam" id="PF00301">
    <property type="entry name" value="Rubredoxin"/>
    <property type="match status" value="1"/>
</dbReference>
<evidence type="ECO:0000313" key="12">
    <source>
        <dbReference type="EMBL" id="SBP87928.1"/>
    </source>
</evidence>
<feature type="domain" description="Rubredoxin-like" evidence="11">
    <location>
        <begin position="22"/>
        <end position="73"/>
    </location>
</feature>
<dbReference type="FunFam" id="2.20.28.10:FF:000001">
    <property type="entry name" value="Rubredoxin"/>
    <property type="match status" value="1"/>
</dbReference>
<proteinExistence type="inferred from homology"/>
<dbReference type="Proteomes" id="UP000214566">
    <property type="component" value="Unassembled WGS sequence"/>
</dbReference>
<protein>
    <recommendedName>
        <fullName evidence="9">Rubredoxin</fullName>
    </recommendedName>
</protein>
<evidence type="ECO:0000256" key="9">
    <source>
        <dbReference type="RuleBase" id="RU003820"/>
    </source>
</evidence>
<evidence type="ECO:0000313" key="13">
    <source>
        <dbReference type="Proteomes" id="UP000214566"/>
    </source>
</evidence>
<dbReference type="InterPro" id="IPR024934">
    <property type="entry name" value="Rubredoxin-like_dom"/>
</dbReference>
<dbReference type="AlphaFoldDB" id="A0A238D3Q7"/>